<feature type="transmembrane region" description="Helical" evidence="13 14">
    <location>
        <begin position="85"/>
        <end position="107"/>
    </location>
</feature>
<proteinExistence type="inferred from homology"/>
<dbReference type="Proteomes" id="UP001050691">
    <property type="component" value="Unassembled WGS sequence"/>
</dbReference>
<keyword evidence="10 13" id="KW-0472">Membrane</keyword>
<dbReference type="Pfam" id="PF04191">
    <property type="entry name" value="PEMT"/>
    <property type="match status" value="2"/>
</dbReference>
<feature type="transmembrane region" description="Helical" evidence="13 14">
    <location>
        <begin position="416"/>
        <end position="435"/>
    </location>
</feature>
<name>A0AAV5AHB6_9AGAM</name>
<keyword evidence="8 13" id="KW-1133">Transmembrane helix</keyword>
<dbReference type="InterPro" id="IPR016193">
    <property type="entry name" value="Cytidine_deaminase-like"/>
</dbReference>
<feature type="transmembrane region" description="Helical" evidence="13 14">
    <location>
        <begin position="62"/>
        <end position="79"/>
    </location>
</feature>
<dbReference type="PROSITE" id="PS51598">
    <property type="entry name" value="SAM_CHO2"/>
    <property type="match status" value="1"/>
</dbReference>
<feature type="domain" description="CMP/dCMP-type deaminase" evidence="16">
    <location>
        <begin position="962"/>
        <end position="1032"/>
    </location>
</feature>
<organism evidence="17 18">
    <name type="scientific">Clathrus columnatus</name>
    <dbReference type="NCBI Taxonomy" id="1419009"/>
    <lineage>
        <taxon>Eukaryota</taxon>
        <taxon>Fungi</taxon>
        <taxon>Dikarya</taxon>
        <taxon>Basidiomycota</taxon>
        <taxon>Agaricomycotina</taxon>
        <taxon>Agaricomycetes</taxon>
        <taxon>Phallomycetidae</taxon>
        <taxon>Phallales</taxon>
        <taxon>Clathraceae</taxon>
        <taxon>Clathrus</taxon>
    </lineage>
</organism>
<evidence type="ECO:0000256" key="15">
    <source>
        <dbReference type="SAM" id="MobiDB-lite"/>
    </source>
</evidence>
<dbReference type="Gene3D" id="1.20.120.1630">
    <property type="match status" value="1"/>
</dbReference>
<keyword evidence="2 13" id="KW-0444">Lipid biosynthesis</keyword>
<dbReference type="GO" id="GO:0032259">
    <property type="term" value="P:methylation"/>
    <property type="evidence" value="ECO:0007669"/>
    <property type="project" value="UniProtKB-KW"/>
</dbReference>
<feature type="compositionally biased region" description="Acidic residues" evidence="15">
    <location>
        <begin position="349"/>
        <end position="363"/>
    </location>
</feature>
<dbReference type="PIRSF" id="PIRSF000383">
    <property type="entry name" value="PEAMT"/>
    <property type="match status" value="1"/>
</dbReference>
<keyword evidence="5 13" id="KW-0949">S-adenosyl-L-methionine</keyword>
<keyword evidence="4 13" id="KW-0808">Transferase</keyword>
<sequence>MGVQNRRRRFPNGNPAVGDNEILHRDEVVWGKSPNGTVFRVPTTHDVLTLFDPRYPKSHLDIVNLALLGLQLALFVWLSKRGAKLFFFFYFSFWRAAYDVGLGYVLTKQSKKKWIVREVQRRAWLDEKKRPLMRSWIRSQLQGKMGKDYSFDDLPLEYNTWLLFRQLVDIILLNDFLSYCFFAIACFRVPTGLSFVMHVMRWIGGMVLIAFNLWVKTEAHHVVKDYGWYWGDVFFQRGALVFDGVFEMAPHPMYSVGYAGYYGLSLIVGSYPVLFVSLAAHAAQFAFLVFFENPHIERMYGQRKLIAQRIPLIPTNISRSSSISIPPTRPRSRTETDPELSTPGATEGETSEPESEPDTEVDESYVPSPANPTLSNISKAKTLLQPTMTVHDLMNIYFRKDTLIFYNLDIFRASDVKLIVIIAYAVILGFIVPGFKSKRALLAFHFIHALSWRFFHSFGLGLLLQAQSRNKFLVRHFITHYHYPGKEAGRDATREAFSNWKSAYNMSLCMTYASFVGLAWQTYSIPAEWTVGDQLLRHTLGTILVLLHMWTASECYDVLGVFGWFFGDFFIEDYPATLAYTGIYRFLNNPERTMSGAAFFGLSLISGSKLVFALAVISQLSHWWFLSKVENPHMKKLYGSSLRQEAGLTKVVKQVAFKNAMLFESRATKHVPDIKRVAQEVKGTFDKVYEETAEVVKEFIHPPNLSEVVQDTKLMWRSRVTSEALMLDRGQYQISVGAKARFHIGEPITVHWHAPATHSKRDWIGMYRKGANKSTAVTKISSLGHWVPVHDDEWNGDIPVDVSQSRSPEKYEGDVVLKGENLPWTAGSYEIRYHHGGKYNVLSTIEVEIFVDDIPQLTLEAARNALTRLVVFALDSDPSLIPLSCQTRPYEDADDGRDPDDFNFWSEKQAKLLAKGIEQTFGVQYSAEVIVADANLSALANRILISKEILTTLYFSMSCKSQFYFSECVHAALKSPMTFNLGAVLVKGGKTLSSGYNHHRTHYDGADVLKHGHRKPTSMHAEMHAIFNATGMSPAFKTQFERGASKRSKLKPPTKVGHTQWHFL</sequence>
<dbReference type="Pfam" id="PF00383">
    <property type="entry name" value="dCMP_cyt_deam_1"/>
    <property type="match status" value="1"/>
</dbReference>
<keyword evidence="12 13" id="KW-1208">Phospholipid metabolism</keyword>
<keyword evidence="6 13" id="KW-0812">Transmembrane</keyword>
<comment type="similarity">
    <text evidence="13 14">Belongs to the class VI-like SAM-binding methyltransferase superfamily. CHO2 family.</text>
</comment>
<dbReference type="HAMAP" id="MF_03217">
    <property type="entry name" value="PEMT"/>
    <property type="match status" value="1"/>
</dbReference>
<feature type="region of interest" description="Disordered" evidence="15">
    <location>
        <begin position="1042"/>
        <end position="1064"/>
    </location>
</feature>
<dbReference type="SUPFAM" id="SSF53927">
    <property type="entry name" value="Cytidine deaminase-like"/>
    <property type="match status" value="1"/>
</dbReference>
<evidence type="ECO:0000256" key="9">
    <source>
        <dbReference type="ARBA" id="ARBA00023098"/>
    </source>
</evidence>
<keyword evidence="3 13" id="KW-0489">Methyltransferase</keyword>
<dbReference type="GO" id="GO:0006656">
    <property type="term" value="P:phosphatidylcholine biosynthetic process"/>
    <property type="evidence" value="ECO:0007669"/>
    <property type="project" value="UniProtKB-UniRule"/>
</dbReference>
<dbReference type="GO" id="GO:0004608">
    <property type="term" value="F:phosphatidylethanolamine N-methyltransferase activity"/>
    <property type="evidence" value="ECO:0007669"/>
    <property type="project" value="UniProtKB-UniRule"/>
</dbReference>
<evidence type="ECO:0000256" key="6">
    <source>
        <dbReference type="ARBA" id="ARBA00022692"/>
    </source>
</evidence>
<gene>
    <name evidence="17" type="ORF">Clacol_008298</name>
</gene>
<dbReference type="InterPro" id="IPR016219">
    <property type="entry name" value="Phosphatid-EA_MeTrfase_fun"/>
</dbReference>
<evidence type="ECO:0000256" key="3">
    <source>
        <dbReference type="ARBA" id="ARBA00022603"/>
    </source>
</evidence>
<dbReference type="InterPro" id="IPR002125">
    <property type="entry name" value="CMP_dCMP_dom"/>
</dbReference>
<comment type="function">
    <text evidence="13 14">Catalyzes the first step of the methylation pathway of phosphatidylcholine biosynthesis, the SAM-dependent methylation of phosphatidylethanolamine (PE) to phosphatidylmonomethylethanolamine (PMME).</text>
</comment>
<feature type="transmembrane region" description="Helical" evidence="13 14">
    <location>
        <begin position="170"/>
        <end position="190"/>
    </location>
</feature>
<protein>
    <recommendedName>
        <fullName evidence="13 14">Phosphatidylethanolamine N-methyltransferase</fullName>
        <shortName evidence="13">PE methyltransferase</shortName>
        <shortName evidence="13 14">PEAMT</shortName>
        <shortName evidence="13">PEMT</shortName>
        <ecNumber evidence="13 14">2.1.1.17</ecNumber>
    </recommendedName>
</protein>
<comment type="catalytic activity">
    <reaction evidence="13 14">
        <text>a 1,2-diacyl-sn-glycero-3-phosphoethanolamine + S-adenosyl-L-methionine = a 1,2-diacyl-sn-glycero-3-phospho-N-methylethanolamine + S-adenosyl-L-homocysteine + H(+)</text>
        <dbReference type="Rhea" id="RHEA:11164"/>
        <dbReference type="ChEBI" id="CHEBI:15378"/>
        <dbReference type="ChEBI" id="CHEBI:57856"/>
        <dbReference type="ChEBI" id="CHEBI:59789"/>
        <dbReference type="ChEBI" id="CHEBI:64573"/>
        <dbReference type="ChEBI" id="CHEBI:64612"/>
        <dbReference type="EC" id="2.1.1.17"/>
    </reaction>
</comment>
<dbReference type="GO" id="GO:0005789">
    <property type="term" value="C:endoplasmic reticulum membrane"/>
    <property type="evidence" value="ECO:0007669"/>
    <property type="project" value="UniProtKB-SubCell"/>
</dbReference>
<evidence type="ECO:0000256" key="8">
    <source>
        <dbReference type="ARBA" id="ARBA00022989"/>
    </source>
</evidence>
<evidence type="ECO:0000256" key="4">
    <source>
        <dbReference type="ARBA" id="ARBA00022679"/>
    </source>
</evidence>
<evidence type="ECO:0000256" key="12">
    <source>
        <dbReference type="ARBA" id="ARBA00023264"/>
    </source>
</evidence>
<accession>A0AAV5AHB6</accession>
<dbReference type="EC" id="2.1.1.17" evidence="13 14"/>
<keyword evidence="9 13" id="KW-0443">Lipid metabolism</keyword>
<feature type="region of interest" description="Disordered" evidence="15">
    <location>
        <begin position="318"/>
        <end position="373"/>
    </location>
</feature>
<evidence type="ECO:0000313" key="17">
    <source>
        <dbReference type="EMBL" id="GJJ14041.1"/>
    </source>
</evidence>
<evidence type="ECO:0000256" key="10">
    <source>
        <dbReference type="ARBA" id="ARBA00023136"/>
    </source>
</evidence>
<evidence type="ECO:0000256" key="2">
    <source>
        <dbReference type="ARBA" id="ARBA00022516"/>
    </source>
</evidence>
<comment type="subcellular location">
    <subcellularLocation>
        <location evidence="1">Endomembrane system</location>
        <topology evidence="1">Multi-pass membrane protein</topology>
    </subcellularLocation>
    <subcellularLocation>
        <location evidence="13 14">Endoplasmic reticulum membrane</location>
        <topology evidence="13 14">Multi-pass membrane protein</topology>
    </subcellularLocation>
</comment>
<evidence type="ECO:0000256" key="14">
    <source>
        <dbReference type="RuleBase" id="RU361122"/>
    </source>
</evidence>
<comment type="caution">
    <text evidence="13 14">Lacks conserved residue(s) required for the propagation of feature annotation.</text>
</comment>
<keyword evidence="7 13" id="KW-0256">Endoplasmic reticulum</keyword>
<dbReference type="GO" id="GO:0006139">
    <property type="term" value="P:nucleobase-containing compound metabolic process"/>
    <property type="evidence" value="ECO:0007669"/>
    <property type="project" value="UniProtKB-ARBA"/>
</dbReference>
<comment type="pathway">
    <text evidence="13 14">Phospholipid metabolism; phosphatidylcholine biosynthesis.</text>
</comment>
<reference evidence="17" key="1">
    <citation type="submission" date="2021-10" db="EMBL/GenBank/DDBJ databases">
        <title>De novo Genome Assembly of Clathrus columnatus (Basidiomycota, Fungi) Using Illumina and Nanopore Sequence Data.</title>
        <authorList>
            <person name="Ogiso-Tanaka E."/>
            <person name="Itagaki H."/>
            <person name="Hosoya T."/>
            <person name="Hosaka K."/>
        </authorList>
    </citation>
    <scope>NUCLEOTIDE SEQUENCE</scope>
    <source>
        <strain evidence="17">MO-923</strain>
    </source>
</reference>
<comment type="caution">
    <text evidence="17">The sequence shown here is derived from an EMBL/GenBank/DDBJ whole genome shotgun (WGS) entry which is preliminary data.</text>
</comment>
<dbReference type="Gene3D" id="3.40.140.10">
    <property type="entry name" value="Cytidine Deaminase, domain 2"/>
    <property type="match status" value="1"/>
</dbReference>
<evidence type="ECO:0000256" key="13">
    <source>
        <dbReference type="HAMAP-Rule" id="MF_03217"/>
    </source>
</evidence>
<evidence type="ECO:0000256" key="11">
    <source>
        <dbReference type="ARBA" id="ARBA00023209"/>
    </source>
</evidence>
<dbReference type="InterPro" id="IPR007318">
    <property type="entry name" value="Phopholipid_MeTrfase"/>
</dbReference>
<evidence type="ECO:0000313" key="18">
    <source>
        <dbReference type="Proteomes" id="UP001050691"/>
    </source>
</evidence>
<evidence type="ECO:0000256" key="1">
    <source>
        <dbReference type="ARBA" id="ARBA00004127"/>
    </source>
</evidence>
<feature type="transmembrane region" description="Helical" evidence="13 14">
    <location>
        <begin position="266"/>
        <end position="291"/>
    </location>
</feature>
<feature type="transmembrane region" description="Helical" evidence="13 14">
    <location>
        <begin position="597"/>
        <end position="625"/>
    </location>
</feature>
<keyword evidence="18" id="KW-1185">Reference proteome</keyword>
<dbReference type="EMBL" id="BPWL01000009">
    <property type="protein sequence ID" value="GJJ14041.1"/>
    <property type="molecule type" value="Genomic_DNA"/>
</dbReference>
<feature type="transmembrane region" description="Helical" evidence="13 14">
    <location>
        <begin position="441"/>
        <end position="464"/>
    </location>
</feature>
<evidence type="ECO:0000256" key="7">
    <source>
        <dbReference type="ARBA" id="ARBA00022824"/>
    </source>
</evidence>
<evidence type="ECO:0000259" key="16">
    <source>
        <dbReference type="Pfam" id="PF00383"/>
    </source>
</evidence>
<evidence type="ECO:0000256" key="5">
    <source>
        <dbReference type="ARBA" id="ARBA00022691"/>
    </source>
</evidence>
<dbReference type="PANTHER" id="PTHR32138:SF0">
    <property type="entry name" value="PHOSPHATIDYLETHANOLAMINE N-METHYLTRANSFERASE"/>
    <property type="match status" value="1"/>
</dbReference>
<dbReference type="AlphaFoldDB" id="A0AAV5AHB6"/>
<dbReference type="PANTHER" id="PTHR32138">
    <property type="entry name" value="PHOSPHATIDYLETHANOLAMINE N-METHYLTRANSFERASE"/>
    <property type="match status" value="1"/>
</dbReference>
<keyword evidence="11 13" id="KW-0594">Phospholipid biosynthesis</keyword>